<comment type="similarity">
    <text evidence="1">Belongs to the glycosyltransferase 2 family.</text>
</comment>
<dbReference type="GO" id="GO:0016757">
    <property type="term" value="F:glycosyltransferase activity"/>
    <property type="evidence" value="ECO:0007669"/>
    <property type="project" value="UniProtKB-KW"/>
</dbReference>
<organism evidence="7 8">
    <name type="scientific">Amycolatopsis acidiphila</name>
    <dbReference type="NCBI Taxonomy" id="715473"/>
    <lineage>
        <taxon>Bacteria</taxon>
        <taxon>Bacillati</taxon>
        <taxon>Actinomycetota</taxon>
        <taxon>Actinomycetes</taxon>
        <taxon>Pseudonocardiales</taxon>
        <taxon>Pseudonocardiaceae</taxon>
        <taxon>Amycolatopsis</taxon>
    </lineage>
</organism>
<gene>
    <name evidence="7" type="ORF">FNH06_39050</name>
</gene>
<dbReference type="InterPro" id="IPR011330">
    <property type="entry name" value="Glyco_hydro/deAcase_b/a-brl"/>
</dbReference>
<feature type="transmembrane region" description="Helical" evidence="5">
    <location>
        <begin position="749"/>
        <end position="769"/>
    </location>
</feature>
<accession>A0A557ZN81</accession>
<feature type="compositionally biased region" description="Basic and acidic residues" evidence="4">
    <location>
        <begin position="1092"/>
        <end position="1101"/>
    </location>
</feature>
<feature type="transmembrane region" description="Helical" evidence="5">
    <location>
        <begin position="12"/>
        <end position="34"/>
    </location>
</feature>
<evidence type="ECO:0000259" key="6">
    <source>
        <dbReference type="PROSITE" id="PS51677"/>
    </source>
</evidence>
<evidence type="ECO:0000256" key="3">
    <source>
        <dbReference type="ARBA" id="ARBA00022679"/>
    </source>
</evidence>
<dbReference type="InterPro" id="IPR002656">
    <property type="entry name" value="Acyl_transf_3_dom"/>
</dbReference>
<feature type="region of interest" description="Disordered" evidence="4">
    <location>
        <begin position="1082"/>
        <end position="1101"/>
    </location>
</feature>
<evidence type="ECO:0000256" key="1">
    <source>
        <dbReference type="ARBA" id="ARBA00006739"/>
    </source>
</evidence>
<dbReference type="InterPro" id="IPR002509">
    <property type="entry name" value="NODB_dom"/>
</dbReference>
<dbReference type="Pfam" id="PF01757">
    <property type="entry name" value="Acyl_transf_3"/>
    <property type="match status" value="1"/>
</dbReference>
<keyword evidence="8" id="KW-1185">Reference proteome</keyword>
<dbReference type="Pfam" id="PF13641">
    <property type="entry name" value="Glyco_tranf_2_3"/>
    <property type="match status" value="1"/>
</dbReference>
<dbReference type="GO" id="GO:0005975">
    <property type="term" value="P:carbohydrate metabolic process"/>
    <property type="evidence" value="ECO:0007669"/>
    <property type="project" value="InterPro"/>
</dbReference>
<feature type="transmembrane region" description="Helical" evidence="5">
    <location>
        <begin position="1044"/>
        <end position="1065"/>
    </location>
</feature>
<dbReference type="PROSITE" id="PS51677">
    <property type="entry name" value="NODB"/>
    <property type="match status" value="1"/>
</dbReference>
<dbReference type="RefSeq" id="WP_144646196.1">
    <property type="nucleotide sequence ID" value="NZ_BNAX01000004.1"/>
</dbReference>
<feature type="transmembrane region" description="Helical" evidence="5">
    <location>
        <begin position="914"/>
        <end position="936"/>
    </location>
</feature>
<keyword evidence="5" id="KW-0472">Membrane</keyword>
<proteinExistence type="inferred from homology"/>
<protein>
    <submittedName>
        <fullName evidence="7">Glycosyltransferase</fullName>
    </submittedName>
</protein>
<reference evidence="7 8" key="1">
    <citation type="submission" date="2019-07" db="EMBL/GenBank/DDBJ databases">
        <title>New species of Amycolatopsis and Streptomyces.</title>
        <authorList>
            <person name="Duangmal K."/>
            <person name="Teo W.F.A."/>
            <person name="Lipun K."/>
        </authorList>
    </citation>
    <scope>NUCLEOTIDE SEQUENCE [LARGE SCALE GENOMIC DNA]</scope>
    <source>
        <strain evidence="7 8">JCM 30562</strain>
    </source>
</reference>
<dbReference type="PANTHER" id="PTHR43630:SF1">
    <property type="entry name" value="POLY-BETA-1,6-N-ACETYL-D-GLUCOSAMINE SYNTHASE"/>
    <property type="match status" value="1"/>
</dbReference>
<feature type="transmembrane region" description="Helical" evidence="5">
    <location>
        <begin position="979"/>
        <end position="998"/>
    </location>
</feature>
<feature type="transmembrane region" description="Helical" evidence="5">
    <location>
        <begin position="287"/>
        <end position="303"/>
    </location>
</feature>
<dbReference type="SUPFAM" id="SSF53448">
    <property type="entry name" value="Nucleotide-diphospho-sugar transferases"/>
    <property type="match status" value="1"/>
</dbReference>
<dbReference type="SUPFAM" id="SSF88713">
    <property type="entry name" value="Glycoside hydrolase/deacetylase"/>
    <property type="match status" value="1"/>
</dbReference>
<dbReference type="OrthoDB" id="9763050at2"/>
<evidence type="ECO:0000313" key="8">
    <source>
        <dbReference type="Proteomes" id="UP000318578"/>
    </source>
</evidence>
<dbReference type="GO" id="GO:0016810">
    <property type="term" value="F:hydrolase activity, acting on carbon-nitrogen (but not peptide) bonds"/>
    <property type="evidence" value="ECO:0007669"/>
    <property type="project" value="InterPro"/>
</dbReference>
<keyword evidence="2" id="KW-0328">Glycosyltransferase</keyword>
<dbReference type="Proteomes" id="UP000318578">
    <property type="component" value="Unassembled WGS sequence"/>
</dbReference>
<feature type="transmembrane region" description="Helical" evidence="5">
    <location>
        <begin position="889"/>
        <end position="908"/>
    </location>
</feature>
<feature type="transmembrane region" description="Helical" evidence="5">
    <location>
        <begin position="775"/>
        <end position="793"/>
    </location>
</feature>
<feature type="transmembrane region" description="Helical" evidence="5">
    <location>
        <begin position="627"/>
        <end position="647"/>
    </location>
</feature>
<dbReference type="PANTHER" id="PTHR43630">
    <property type="entry name" value="POLY-BETA-1,6-N-ACETYL-D-GLUCOSAMINE SYNTHASE"/>
    <property type="match status" value="1"/>
</dbReference>
<evidence type="ECO:0000256" key="2">
    <source>
        <dbReference type="ARBA" id="ARBA00022676"/>
    </source>
</evidence>
<dbReference type="Gene3D" id="3.20.20.370">
    <property type="entry name" value="Glycoside hydrolase/deacetylase"/>
    <property type="match status" value="1"/>
</dbReference>
<dbReference type="EMBL" id="VJZA01000166">
    <property type="protein sequence ID" value="TVT13450.1"/>
    <property type="molecule type" value="Genomic_DNA"/>
</dbReference>
<name>A0A557ZN81_9PSEU</name>
<dbReference type="InterPro" id="IPR029044">
    <property type="entry name" value="Nucleotide-diphossugar_trans"/>
</dbReference>
<feature type="transmembrane region" description="Helical" evidence="5">
    <location>
        <begin position="948"/>
        <end position="967"/>
    </location>
</feature>
<dbReference type="CDD" id="cd06423">
    <property type="entry name" value="CESA_like"/>
    <property type="match status" value="1"/>
</dbReference>
<evidence type="ECO:0000256" key="5">
    <source>
        <dbReference type="SAM" id="Phobius"/>
    </source>
</evidence>
<sequence length="1101" mass="118518">MAGEKRNRRLRLPWVFAGVAVAALGVMLVVAGLASAGIVSDNLAHEPEGADHVPTAVESGGPVVDVRSSPISARGMPDHTIALTFDDGPDPTWTPQVLSILHKYNVPGTFFVVGSRASTHPELVRRIYDSGSELGLHTFTHPELTDVSAWRMNRELDESQLAIAGATGATSYLFRLPYSSSNSAIDDATYRGVQTAAGRGYVSVFSDTDSKDFERPGVDQIVRNSTPADGTGAVLLMHDAGGDRAETVAALDRLIPSLQARGYHFTTVTGGLGLPPAYQPASASTRFLGKVLLTVVAVSLFVVDGLQLILFAVGLLVVLRLLLMVTVACVQARRRHRPGWRWGAPVTDPVSVIVPAYNELANIEITIRSILANGHPLEVIVVDDGSTDGTADFVEGLGLDRVRVIRQANGGKATALNTGIAHARHELIVMVDGDTMFEPDTVRRIVQPFADSGVGAVSGNVKIANRDTFLTRLQHIEYVVGFTIDRRVQDLLGSMCTIPGAAGAFRRRALLGVGGVSQETLAEDTDLTIALGRAGWRLVYVDDAVAWTEAPTKVRQLWQQRYRWTYGTMQSVWKHRRAIVQRGPAGRVGRFGLLHVVVFQLILPVTSPVIDIFFVYGLFFLNPGTTLVLWLSVMLAQALGAALAFRMDKEPAGPLWLMPAQQLVYRQLMYVVLGQSLVAAASGVLVRWQRTRRIGALDALLRPPKEPGRSRPRDAAPVVAARGGELPPVPSVATLTERARNRRRTRERWPALLAAVAVLGIVLASVTGWVWPGLVFPSLGVLFALGGSAMAKAMREHATIDAIGRGIRRSLPPLWLLGFVCVPVMLLSGWLTDADEPLDWPRLVLWLFPVADPPIDSWGLDARMALWFVRTTLWFILLTPLLMRALRRWPVPVVLAPLALVAADALAGSPARDLGAFGEAAVDLCVYGACWLLGLAHRQGRLARIHPVLVCVLSASAIALGVLWAAGKDQRDGLPDISATALGQALVCAGAVLVLLRLSPRLGWLDRAPLGRLVAVLEARVLTIVLWSAVATAVAAPVAARLGWLSQAGAALVLLVVALAAFGWVEDVAARRRPRLLPRAEWDPPAGSAEAAEVRPRVPTA</sequence>
<comment type="caution">
    <text evidence="7">The sequence shown here is derived from an EMBL/GenBank/DDBJ whole genome shotgun (WGS) entry which is preliminary data.</text>
</comment>
<keyword evidence="3 7" id="KW-0808">Transferase</keyword>
<feature type="transmembrane region" description="Helical" evidence="5">
    <location>
        <begin position="667"/>
        <end position="686"/>
    </location>
</feature>
<feature type="transmembrane region" description="Helical" evidence="5">
    <location>
        <begin position="597"/>
        <end position="620"/>
    </location>
</feature>
<feature type="transmembrane region" description="Helical" evidence="5">
    <location>
        <begin position="308"/>
        <end position="328"/>
    </location>
</feature>
<dbReference type="GO" id="GO:0016747">
    <property type="term" value="F:acyltransferase activity, transferring groups other than amino-acyl groups"/>
    <property type="evidence" value="ECO:0007669"/>
    <property type="project" value="InterPro"/>
</dbReference>
<dbReference type="Pfam" id="PF01522">
    <property type="entry name" value="Polysacc_deac_1"/>
    <property type="match status" value="1"/>
</dbReference>
<evidence type="ECO:0000256" key="4">
    <source>
        <dbReference type="SAM" id="MobiDB-lite"/>
    </source>
</evidence>
<keyword evidence="5" id="KW-1133">Transmembrane helix</keyword>
<feature type="transmembrane region" description="Helical" evidence="5">
    <location>
        <begin position="864"/>
        <end position="882"/>
    </location>
</feature>
<feature type="transmembrane region" description="Helical" evidence="5">
    <location>
        <begin position="814"/>
        <end position="832"/>
    </location>
</feature>
<dbReference type="Gene3D" id="3.90.550.10">
    <property type="entry name" value="Spore Coat Polysaccharide Biosynthesis Protein SpsA, Chain A"/>
    <property type="match status" value="1"/>
</dbReference>
<dbReference type="AlphaFoldDB" id="A0A557ZN81"/>
<feature type="transmembrane region" description="Helical" evidence="5">
    <location>
        <begin position="1019"/>
        <end position="1038"/>
    </location>
</feature>
<keyword evidence="5" id="KW-0812">Transmembrane</keyword>
<feature type="domain" description="NodB homology" evidence="6">
    <location>
        <begin position="79"/>
        <end position="266"/>
    </location>
</feature>
<evidence type="ECO:0000313" key="7">
    <source>
        <dbReference type="EMBL" id="TVT13450.1"/>
    </source>
</evidence>